<dbReference type="RefSeq" id="WP_313913432.1">
    <property type="nucleotide sequence ID" value="NZ_CP135076.1"/>
</dbReference>
<proteinExistence type="predicted"/>
<evidence type="ECO:0000313" key="2">
    <source>
        <dbReference type="Proteomes" id="UP001302249"/>
    </source>
</evidence>
<evidence type="ECO:0008006" key="3">
    <source>
        <dbReference type="Google" id="ProtNLM"/>
    </source>
</evidence>
<keyword evidence="2" id="KW-1185">Reference proteome</keyword>
<evidence type="ECO:0000313" key="1">
    <source>
        <dbReference type="EMBL" id="WNO52707.1"/>
    </source>
</evidence>
<sequence length="128" mass="13017">MNYKKMSRVLGWFSIGLGAVELLAGKRIAKALDAEGHSRTVRAFGGREIASGVALLQAPAHAARVWGRVAGDALDLGALALAARHSPKNKAIWGAAAFVLGAAALDTLVARGLSGSAADPSAHKALPA</sequence>
<accession>A0ABZ0B683</accession>
<dbReference type="Proteomes" id="UP001302249">
    <property type="component" value="Chromosome"/>
</dbReference>
<dbReference type="EMBL" id="CP135076">
    <property type="protein sequence ID" value="WNO52707.1"/>
    <property type="molecule type" value="Genomic_DNA"/>
</dbReference>
<organism evidence="1 2">
    <name type="scientific">Stakelama saccharophila</name>
    <dbReference type="NCBI Taxonomy" id="3075605"/>
    <lineage>
        <taxon>Bacteria</taxon>
        <taxon>Pseudomonadati</taxon>
        <taxon>Pseudomonadota</taxon>
        <taxon>Alphaproteobacteria</taxon>
        <taxon>Sphingomonadales</taxon>
        <taxon>Sphingomonadaceae</taxon>
        <taxon>Stakelama</taxon>
    </lineage>
</organism>
<protein>
    <recommendedName>
        <fullName evidence="3">DUF4267 domain-containing protein</fullName>
    </recommendedName>
</protein>
<name>A0ABZ0B683_9SPHN</name>
<reference evidence="1 2" key="1">
    <citation type="submission" date="2023-09" db="EMBL/GenBank/DDBJ databases">
        <authorList>
            <person name="Rey-Velasco X."/>
        </authorList>
    </citation>
    <scope>NUCLEOTIDE SEQUENCE [LARGE SCALE GENOMIC DNA]</scope>
    <source>
        <strain evidence="1 2">W311</strain>
    </source>
</reference>
<gene>
    <name evidence="1" type="ORF">RPR59_09540</name>
</gene>